<gene>
    <name evidence="1" type="ORF">IHE45_04G013000</name>
</gene>
<organism evidence="1 2">
    <name type="scientific">Dioscorea alata</name>
    <name type="common">Purple yam</name>
    <dbReference type="NCBI Taxonomy" id="55571"/>
    <lineage>
        <taxon>Eukaryota</taxon>
        <taxon>Viridiplantae</taxon>
        <taxon>Streptophyta</taxon>
        <taxon>Embryophyta</taxon>
        <taxon>Tracheophyta</taxon>
        <taxon>Spermatophyta</taxon>
        <taxon>Magnoliopsida</taxon>
        <taxon>Liliopsida</taxon>
        <taxon>Dioscoreales</taxon>
        <taxon>Dioscoreaceae</taxon>
        <taxon>Dioscorea</taxon>
    </lineage>
</organism>
<evidence type="ECO:0000313" key="2">
    <source>
        <dbReference type="Proteomes" id="UP000827976"/>
    </source>
</evidence>
<accession>A0ACB7WB07</accession>
<name>A0ACB7WB07_DIOAL</name>
<reference evidence="2" key="1">
    <citation type="journal article" date="2022" name="Nat. Commun.">
        <title>Chromosome evolution and the genetic basis of agronomically important traits in greater yam.</title>
        <authorList>
            <person name="Bredeson J.V."/>
            <person name="Lyons J.B."/>
            <person name="Oniyinde I.O."/>
            <person name="Okereke N.R."/>
            <person name="Kolade O."/>
            <person name="Nnabue I."/>
            <person name="Nwadili C.O."/>
            <person name="Hribova E."/>
            <person name="Parker M."/>
            <person name="Nwogha J."/>
            <person name="Shu S."/>
            <person name="Carlson J."/>
            <person name="Kariba R."/>
            <person name="Muthemba S."/>
            <person name="Knop K."/>
            <person name="Barton G.J."/>
            <person name="Sherwood A.V."/>
            <person name="Lopez-Montes A."/>
            <person name="Asiedu R."/>
            <person name="Jamnadass R."/>
            <person name="Muchugi A."/>
            <person name="Goodstein D."/>
            <person name="Egesi C.N."/>
            <person name="Featherston J."/>
            <person name="Asfaw A."/>
            <person name="Simpson G.G."/>
            <person name="Dolezel J."/>
            <person name="Hendre P.S."/>
            <person name="Van Deynze A."/>
            <person name="Kumar P.L."/>
            <person name="Obidiegwu J.E."/>
            <person name="Bhattacharjee R."/>
            <person name="Rokhsar D.S."/>
        </authorList>
    </citation>
    <scope>NUCLEOTIDE SEQUENCE [LARGE SCALE GENOMIC DNA]</scope>
    <source>
        <strain evidence="2">cv. TDa95/00328</strain>
    </source>
</reference>
<dbReference type="EMBL" id="CM037014">
    <property type="protein sequence ID" value="KAH7685013.1"/>
    <property type="molecule type" value="Genomic_DNA"/>
</dbReference>
<dbReference type="Proteomes" id="UP000827976">
    <property type="component" value="Chromosome 4"/>
</dbReference>
<comment type="caution">
    <text evidence="1">The sequence shown here is derived from an EMBL/GenBank/DDBJ whole genome shotgun (WGS) entry which is preliminary data.</text>
</comment>
<keyword evidence="2" id="KW-1185">Reference proteome</keyword>
<evidence type="ECO:0000313" key="1">
    <source>
        <dbReference type="EMBL" id="KAH7685013.1"/>
    </source>
</evidence>
<sequence>MMMMAEVGEQQRRRAHHDYHLYNTTSNTNTTTTNNNNNGNSTSTSNKKLKTGTATATVLHAGSFHKSISSKEKNDKFGERVAALQQLVSPFGKTDTASVLSEATGYIRFLHEQLQVLSAPYIGTPTMQNNTQDEKYSLRRRGLCLMPITATQSLSQSNGADLWAAPTKHTSYKLHGVP</sequence>
<proteinExistence type="predicted"/>
<protein>
    <submittedName>
        <fullName evidence="1">Myc-type basic helix-loop-helix (BHLH) domain-containing protein</fullName>
    </submittedName>
</protein>